<evidence type="ECO:0000313" key="1">
    <source>
        <dbReference type="EMBL" id="CAK0805919.1"/>
    </source>
</evidence>
<keyword evidence="2" id="KW-1185">Reference proteome</keyword>
<dbReference type="EMBL" id="CAUYUJ010003592">
    <property type="protein sequence ID" value="CAK0805919.1"/>
    <property type="molecule type" value="Genomic_DNA"/>
</dbReference>
<sequence>MAPPAAARGRAALALAVAAELSRPGAGRADEPAVGFRIIGSGSCRTATDGEGTYTFAHPTTAADCERSCAEDAACVAYEVTYLVALSPLFDPGRARYCKIHTQAVMMADRSTNRSECWVKEGFRRRRDFALLGTGYCLPASGERFRVAAWDVAPPGSFAHHFQCRTACDAESACTAYELRKVGGKLGCKVYTDPITQVEPCEAGRDCWCWVVRPTATPAPAQQSGESKFW</sequence>
<protein>
    <recommendedName>
        <fullName evidence="3">Apple domain-containing protein</fullName>
    </recommendedName>
</protein>
<gene>
    <name evidence="1" type="ORF">PCOR1329_LOCUS12326</name>
</gene>
<evidence type="ECO:0008006" key="3">
    <source>
        <dbReference type="Google" id="ProtNLM"/>
    </source>
</evidence>
<evidence type="ECO:0000313" key="2">
    <source>
        <dbReference type="Proteomes" id="UP001189429"/>
    </source>
</evidence>
<organism evidence="1 2">
    <name type="scientific">Prorocentrum cordatum</name>
    <dbReference type="NCBI Taxonomy" id="2364126"/>
    <lineage>
        <taxon>Eukaryota</taxon>
        <taxon>Sar</taxon>
        <taxon>Alveolata</taxon>
        <taxon>Dinophyceae</taxon>
        <taxon>Prorocentrales</taxon>
        <taxon>Prorocentraceae</taxon>
        <taxon>Prorocentrum</taxon>
    </lineage>
</organism>
<name>A0ABN9QKY2_9DINO</name>
<reference evidence="1" key="1">
    <citation type="submission" date="2023-10" db="EMBL/GenBank/DDBJ databases">
        <authorList>
            <person name="Chen Y."/>
            <person name="Shah S."/>
            <person name="Dougan E. K."/>
            <person name="Thang M."/>
            <person name="Chan C."/>
        </authorList>
    </citation>
    <scope>NUCLEOTIDE SEQUENCE [LARGE SCALE GENOMIC DNA]</scope>
</reference>
<proteinExistence type="predicted"/>
<dbReference type="Proteomes" id="UP001189429">
    <property type="component" value="Unassembled WGS sequence"/>
</dbReference>
<accession>A0ABN9QKY2</accession>
<comment type="caution">
    <text evidence="1">The sequence shown here is derived from an EMBL/GenBank/DDBJ whole genome shotgun (WGS) entry which is preliminary data.</text>
</comment>